<feature type="binding site" evidence="4">
    <location>
        <position position="36"/>
    </location>
    <ligand>
        <name>NAD(+)</name>
        <dbReference type="ChEBI" id="CHEBI:57540"/>
    </ligand>
</feature>
<evidence type="ECO:0000313" key="7">
    <source>
        <dbReference type="EMBL" id="MDQ7176422.1"/>
    </source>
</evidence>
<dbReference type="SUPFAM" id="SSF52467">
    <property type="entry name" value="DHS-like NAD/FAD-binding domain"/>
    <property type="match status" value="1"/>
</dbReference>
<organism evidence="8 13">
    <name type="scientific">Staphylococcus chromogenes</name>
    <name type="common">Staphylococcus hyicus subsp. chromogenes</name>
    <dbReference type="NCBI Taxonomy" id="46126"/>
    <lineage>
        <taxon>Bacteria</taxon>
        <taxon>Bacillati</taxon>
        <taxon>Bacillota</taxon>
        <taxon>Bacilli</taxon>
        <taxon>Bacillales</taxon>
        <taxon>Staphylococcaceae</taxon>
        <taxon>Staphylococcus</taxon>
    </lineage>
</organism>
<name>A0AAE5SYJ1_STACR</name>
<feature type="binding site" evidence="4">
    <location>
        <position position="123"/>
    </location>
    <ligand>
        <name>NAD(+)</name>
        <dbReference type="ChEBI" id="CHEBI:57540"/>
    </ligand>
</feature>
<dbReference type="EC" id="2.3.1.286" evidence="4"/>
<feature type="binding site" evidence="4">
    <location>
        <position position="105"/>
    </location>
    <ligand>
        <name>NAD(+)</name>
        <dbReference type="ChEBI" id="CHEBI:57540"/>
    </ligand>
</feature>
<keyword evidence="4 5" id="KW-0479">Metal-binding</keyword>
<feature type="binding site" evidence="4">
    <location>
        <position position="24"/>
    </location>
    <ligand>
        <name>NAD(+)</name>
        <dbReference type="ChEBI" id="CHEBI:57540"/>
    </ligand>
</feature>
<feature type="active site" description="Proton acceptor" evidence="4 5">
    <location>
        <position position="123"/>
    </location>
</feature>
<dbReference type="Pfam" id="PF02146">
    <property type="entry name" value="SIR2"/>
    <property type="match status" value="1"/>
</dbReference>
<feature type="binding site" evidence="4">
    <location>
        <position position="193"/>
    </location>
    <ligand>
        <name>NAD(+)</name>
        <dbReference type="ChEBI" id="CHEBI:57540"/>
    </ligand>
</feature>
<sequence length="244" mass="27039">MTDQIEQLKDIINQSNKIVFFTGAGISVASGIPDFRSVGGLNDKIANQGYAPEYMLSADYLHEDPQGFIDFYYQYLLFADKAPNAVHQWIAQLEAEGRALGVITQNIDGLHSDAGSQHVAELHGTLNRFYCTECETQYTKSYVLEHQLHRCEQCGGVIRPDIVLYGEMLDQGTLIYAMQLINEADTLIVLGSSLVVQPAAGLVGNFNHGRLVIINRDATPYDQQSDLVIHEDMVQVIEALTSES</sequence>
<dbReference type="InterPro" id="IPR026590">
    <property type="entry name" value="Ssirtuin_cat_dom"/>
</dbReference>
<comment type="catalytic activity">
    <reaction evidence="4">
        <text>N(6)-acetyl-L-lysyl-[protein] + NAD(+) + H2O = 2''-O-acetyl-ADP-D-ribose + nicotinamide + L-lysyl-[protein]</text>
        <dbReference type="Rhea" id="RHEA:43636"/>
        <dbReference type="Rhea" id="RHEA-COMP:9752"/>
        <dbReference type="Rhea" id="RHEA-COMP:10731"/>
        <dbReference type="ChEBI" id="CHEBI:15377"/>
        <dbReference type="ChEBI" id="CHEBI:17154"/>
        <dbReference type="ChEBI" id="CHEBI:29969"/>
        <dbReference type="ChEBI" id="CHEBI:57540"/>
        <dbReference type="ChEBI" id="CHEBI:61930"/>
        <dbReference type="ChEBI" id="CHEBI:83767"/>
        <dbReference type="EC" id="2.3.1.286"/>
    </reaction>
</comment>
<keyword evidence="4 5" id="KW-0862">Zinc</keyword>
<feature type="binding site" evidence="4 5">
    <location>
        <position position="154"/>
    </location>
    <ligand>
        <name>Zn(2+)</name>
        <dbReference type="ChEBI" id="CHEBI:29105"/>
    </ligand>
</feature>
<feature type="binding site" evidence="4 5">
    <location>
        <position position="151"/>
    </location>
    <ligand>
        <name>Zn(2+)</name>
        <dbReference type="ChEBI" id="CHEBI:29105"/>
    </ligand>
</feature>
<feature type="binding site" evidence="4">
    <location>
        <position position="108"/>
    </location>
    <ligand>
        <name>NAD(+)</name>
        <dbReference type="ChEBI" id="CHEBI:57540"/>
    </ligand>
</feature>
<feature type="domain" description="Deacetylase sirtuin-type" evidence="6">
    <location>
        <begin position="1"/>
        <end position="244"/>
    </location>
</feature>
<evidence type="ECO:0000256" key="5">
    <source>
        <dbReference type="PROSITE-ProRule" id="PRU00236"/>
    </source>
</evidence>
<dbReference type="EMBL" id="JAVGJF010000117">
    <property type="protein sequence ID" value="MDQ7176422.1"/>
    <property type="molecule type" value="Genomic_DNA"/>
</dbReference>
<evidence type="ECO:0000313" key="14">
    <source>
        <dbReference type="Proteomes" id="UP001240157"/>
    </source>
</evidence>
<evidence type="ECO:0000313" key="9">
    <source>
        <dbReference type="EMBL" id="PTG27279.1"/>
    </source>
</evidence>
<evidence type="ECO:0000313" key="13">
    <source>
        <dbReference type="Proteomes" id="UP000242704"/>
    </source>
</evidence>
<gene>
    <name evidence="4" type="primary">cobB</name>
    <name evidence="9" type="ORF">BU638_06365</name>
    <name evidence="8" type="ORF">BU653_10975</name>
    <name evidence="10" type="ORF">BU676_09855</name>
    <name evidence="7" type="ORF">RCF65_10520</name>
</gene>
<evidence type="ECO:0000313" key="12">
    <source>
        <dbReference type="Proteomes" id="UP000242144"/>
    </source>
</evidence>
<dbReference type="NCBIfam" id="NF001752">
    <property type="entry name" value="PRK00481.1-1"/>
    <property type="match status" value="1"/>
</dbReference>
<dbReference type="GO" id="GO:0008270">
    <property type="term" value="F:zinc ion binding"/>
    <property type="evidence" value="ECO:0007669"/>
    <property type="project" value="UniProtKB-UniRule"/>
</dbReference>
<feature type="binding site" evidence="4">
    <location>
        <position position="107"/>
    </location>
    <ligand>
        <name>NAD(+)</name>
        <dbReference type="ChEBI" id="CHEBI:57540"/>
    </ligand>
</feature>
<comment type="similarity">
    <text evidence="4">Belongs to the sirtuin family. Class U subfamily.</text>
</comment>
<keyword evidence="2 4" id="KW-0808">Transferase</keyword>
<dbReference type="Proteomes" id="UP001240157">
    <property type="component" value="Unassembled WGS sequence"/>
</dbReference>
<comment type="function">
    <text evidence="4">NAD-dependent protein deacetylase which modulates the activities of several enzymes which are inactive in their acetylated form.</text>
</comment>
<dbReference type="EMBL" id="PZBZ01000085">
    <property type="protein sequence ID" value="PTG11480.1"/>
    <property type="molecule type" value="Genomic_DNA"/>
</dbReference>
<feature type="binding site" evidence="4">
    <location>
        <position position="35"/>
    </location>
    <ligand>
        <name>nicotinamide</name>
        <dbReference type="ChEBI" id="CHEBI:17154"/>
    </ligand>
</feature>
<keyword evidence="7" id="KW-0012">Acyltransferase</keyword>
<feature type="binding site" evidence="4 5">
    <location>
        <position position="131"/>
    </location>
    <ligand>
        <name>Zn(2+)</name>
        <dbReference type="ChEBI" id="CHEBI:29105"/>
    </ligand>
</feature>
<evidence type="ECO:0000313" key="8">
    <source>
        <dbReference type="EMBL" id="PTG11480.1"/>
    </source>
</evidence>
<keyword evidence="1 4" id="KW-0963">Cytoplasm</keyword>
<evidence type="ECO:0000256" key="1">
    <source>
        <dbReference type="ARBA" id="ARBA00022490"/>
    </source>
</evidence>
<dbReference type="PANTHER" id="PTHR11085">
    <property type="entry name" value="NAD-DEPENDENT PROTEIN DEACYLASE SIRTUIN-5, MITOCHONDRIAL-RELATED"/>
    <property type="match status" value="1"/>
</dbReference>
<dbReference type="EMBL" id="PZCM01000006">
    <property type="protein sequence ID" value="PTG27279.1"/>
    <property type="molecule type" value="Genomic_DNA"/>
</dbReference>
<feature type="binding site" evidence="4">
    <location>
        <position position="192"/>
    </location>
    <ligand>
        <name>NAD(+)</name>
        <dbReference type="ChEBI" id="CHEBI:57540"/>
    </ligand>
</feature>
<comment type="cofactor">
    <cofactor evidence="4">
        <name>Zn(2+)</name>
        <dbReference type="ChEBI" id="CHEBI:29105"/>
    </cofactor>
    <text evidence="4">Binds 1 zinc ion per subunit.</text>
</comment>
<reference evidence="7 14" key="3">
    <citation type="submission" date="2023-08" db="EMBL/GenBank/DDBJ databases">
        <title>Whole genome sequencing of Staphylococcus chromogenes NNSch 2386.</title>
        <authorList>
            <person name="Kropotov V.S."/>
            <person name="Boriskina E.V."/>
            <person name="Gordinskaya N.A."/>
            <person name="Shkurkina I.S."/>
            <person name="Kryazhev D.V."/>
            <person name="Alekseeva A.E."/>
            <person name="Makhova M.A."/>
        </authorList>
    </citation>
    <scope>NUCLEOTIDE SEQUENCE [LARGE SCALE GENOMIC DNA]</scope>
    <source>
        <strain evidence="7 14">NNSch 2386</strain>
    </source>
</reference>
<dbReference type="EMBL" id="PZAO01000027">
    <property type="protein sequence ID" value="PTG68609.1"/>
    <property type="molecule type" value="Genomic_DNA"/>
</dbReference>
<dbReference type="InterPro" id="IPR029035">
    <property type="entry name" value="DHS-like_NAD/FAD-binding_dom"/>
</dbReference>
<dbReference type="Gene3D" id="3.40.50.1220">
    <property type="entry name" value="TPP-binding domain"/>
    <property type="match status" value="1"/>
</dbReference>
<dbReference type="InterPro" id="IPR028628">
    <property type="entry name" value="Sirtuin_class_U"/>
</dbReference>
<comment type="caution">
    <text evidence="4">Lacks conserved residue(s) required for the propagation of feature annotation.</text>
</comment>
<dbReference type="PROSITE" id="PS50305">
    <property type="entry name" value="SIRTUIN"/>
    <property type="match status" value="1"/>
</dbReference>
<feature type="binding site" evidence="4">
    <location>
        <position position="232"/>
    </location>
    <ligand>
        <name>NAD(+)</name>
        <dbReference type="ChEBI" id="CHEBI:57540"/>
    </ligand>
</feature>
<dbReference type="Proteomes" id="UP000242704">
    <property type="component" value="Unassembled WGS sequence"/>
</dbReference>
<reference evidence="8" key="2">
    <citation type="submission" date="2018-03" db="EMBL/GenBank/DDBJ databases">
        <authorList>
            <person name="Naushad S."/>
        </authorList>
    </citation>
    <scope>NUCLEOTIDE SEQUENCE</scope>
    <source>
        <strain evidence="9">SNUC 105</strain>
        <strain evidence="10">SNUC 1363</strain>
        <strain evidence="8">SNUC 505</strain>
    </source>
</reference>
<keyword evidence="11" id="KW-1185">Reference proteome</keyword>
<dbReference type="AlphaFoldDB" id="A0AAE5SYJ1"/>
<dbReference type="RefSeq" id="WP_037576761.1">
    <property type="nucleotide sequence ID" value="NZ_CP133244.1"/>
</dbReference>
<feature type="binding site" evidence="4 5">
    <location>
        <position position="134"/>
    </location>
    <ligand>
        <name>Zn(2+)</name>
        <dbReference type="ChEBI" id="CHEBI:29105"/>
    </ligand>
</feature>
<proteinExistence type="inferred from homology"/>
<dbReference type="Proteomes" id="UP000242144">
    <property type="component" value="Unassembled WGS sequence"/>
</dbReference>
<feature type="binding site" evidence="4">
    <location>
        <position position="215"/>
    </location>
    <ligand>
        <name>NAD(+)</name>
        <dbReference type="ChEBI" id="CHEBI:57540"/>
    </ligand>
</feature>
<dbReference type="Proteomes" id="UP000242008">
    <property type="component" value="Unassembled WGS sequence"/>
</dbReference>
<dbReference type="HAMAP" id="MF_01968">
    <property type="entry name" value="Sirtuin_ClassU"/>
    <property type="match status" value="1"/>
</dbReference>
<dbReference type="GO" id="GO:0017136">
    <property type="term" value="F:histone deacetylase activity, NAD-dependent"/>
    <property type="evidence" value="ECO:0007669"/>
    <property type="project" value="TreeGrafter"/>
</dbReference>
<evidence type="ECO:0000313" key="10">
    <source>
        <dbReference type="EMBL" id="PTG68609.1"/>
    </source>
</evidence>
<evidence type="ECO:0000259" key="6">
    <source>
        <dbReference type="PROSITE" id="PS50305"/>
    </source>
</evidence>
<accession>A0AAE5SYJ1</accession>
<dbReference type="InterPro" id="IPR050134">
    <property type="entry name" value="NAD-dep_sirtuin_deacylases"/>
</dbReference>
<keyword evidence="3 4" id="KW-0520">NAD</keyword>
<reference evidence="11 12" key="1">
    <citation type="journal article" date="2016" name="Front. Microbiol.">
        <title>Comprehensive Phylogenetic Analysis of Bovine Non-aureus Staphylococci Species Based on Whole-Genome Sequencing.</title>
        <authorList>
            <person name="Naushad S."/>
            <person name="Barkema H.W."/>
            <person name="Luby C."/>
            <person name="Condas L.A."/>
            <person name="Nobrega D.B."/>
            <person name="Carson D.A."/>
            <person name="De Buck J."/>
        </authorList>
    </citation>
    <scope>NUCLEOTIDE SEQUENCE [LARGE SCALE GENOMIC DNA]</scope>
    <source>
        <strain evidence="9 12">SNUC 105</strain>
        <strain evidence="10 11">SNUC 1363</strain>
        <strain evidence="8 13">SNUC 505</strain>
    </source>
</reference>
<evidence type="ECO:0000256" key="2">
    <source>
        <dbReference type="ARBA" id="ARBA00022679"/>
    </source>
</evidence>
<dbReference type="GO" id="GO:0070403">
    <property type="term" value="F:NAD+ binding"/>
    <property type="evidence" value="ECO:0007669"/>
    <property type="project" value="UniProtKB-UniRule"/>
</dbReference>
<dbReference type="InterPro" id="IPR003000">
    <property type="entry name" value="Sirtuin"/>
</dbReference>
<dbReference type="Gene3D" id="3.30.1600.10">
    <property type="entry name" value="SIR2/SIRT2 'Small Domain"/>
    <property type="match status" value="1"/>
</dbReference>
<evidence type="ECO:0000313" key="11">
    <source>
        <dbReference type="Proteomes" id="UP000242008"/>
    </source>
</evidence>
<dbReference type="PANTHER" id="PTHR11085:SF4">
    <property type="entry name" value="NAD-DEPENDENT PROTEIN DEACYLASE"/>
    <property type="match status" value="1"/>
</dbReference>
<feature type="binding site" evidence="4">
    <location>
        <position position="108"/>
    </location>
    <ligand>
        <name>nicotinamide</name>
        <dbReference type="ChEBI" id="CHEBI:17154"/>
    </ligand>
</feature>
<comment type="caution">
    <text evidence="8">The sequence shown here is derived from an EMBL/GenBank/DDBJ whole genome shotgun (WGS) entry which is preliminary data.</text>
</comment>
<dbReference type="GO" id="GO:0005737">
    <property type="term" value="C:cytoplasm"/>
    <property type="evidence" value="ECO:0007669"/>
    <property type="project" value="UniProtKB-SubCell"/>
</dbReference>
<comment type="subcellular location">
    <subcellularLocation>
        <location evidence="4">Cytoplasm</location>
    </subcellularLocation>
</comment>
<evidence type="ECO:0000256" key="3">
    <source>
        <dbReference type="ARBA" id="ARBA00023027"/>
    </source>
</evidence>
<protein>
    <recommendedName>
        <fullName evidence="4">NAD-dependent protein deacetylase</fullName>
        <ecNumber evidence="4">2.3.1.286</ecNumber>
    </recommendedName>
    <alternativeName>
        <fullName evidence="4">Regulatory protein SIR2 homolog</fullName>
    </alternativeName>
</protein>
<feature type="binding site" evidence="4">
    <location>
        <position position="107"/>
    </location>
    <ligand>
        <name>nicotinamide</name>
        <dbReference type="ChEBI" id="CHEBI:17154"/>
    </ligand>
</feature>
<dbReference type="InterPro" id="IPR026591">
    <property type="entry name" value="Sirtuin_cat_small_dom_sf"/>
</dbReference>
<feature type="binding site" evidence="4">
    <location>
        <position position="35"/>
    </location>
    <ligand>
        <name>NAD(+)</name>
        <dbReference type="ChEBI" id="CHEBI:57540"/>
    </ligand>
</feature>
<evidence type="ECO:0000256" key="4">
    <source>
        <dbReference type="HAMAP-Rule" id="MF_01968"/>
    </source>
</evidence>